<feature type="transmembrane region" description="Helical" evidence="6">
    <location>
        <begin position="112"/>
        <end position="131"/>
    </location>
</feature>
<protein>
    <recommendedName>
        <fullName evidence="7">GtrA/DPMS transmembrane domain-containing protein</fullName>
    </recommendedName>
</protein>
<accession>A0A2M7IDY8</accession>
<comment type="subcellular location">
    <subcellularLocation>
        <location evidence="1">Membrane</location>
        <topology evidence="1">Multi-pass membrane protein</topology>
    </subcellularLocation>
</comment>
<feature type="transmembrane region" description="Helical" evidence="6">
    <location>
        <begin position="12"/>
        <end position="33"/>
    </location>
</feature>
<comment type="similarity">
    <text evidence="2">Belongs to the GtrA family.</text>
</comment>
<dbReference type="InterPro" id="IPR007267">
    <property type="entry name" value="GtrA_DPMS_TM"/>
</dbReference>
<evidence type="ECO:0000313" key="9">
    <source>
        <dbReference type="Proteomes" id="UP000231673"/>
    </source>
</evidence>
<evidence type="ECO:0000256" key="5">
    <source>
        <dbReference type="ARBA" id="ARBA00023136"/>
    </source>
</evidence>
<dbReference type="GO" id="GO:0000271">
    <property type="term" value="P:polysaccharide biosynthetic process"/>
    <property type="evidence" value="ECO:0007669"/>
    <property type="project" value="InterPro"/>
</dbReference>
<name>A0A2M7IDY8_9BACT</name>
<keyword evidence="5 6" id="KW-0472">Membrane</keyword>
<dbReference type="AlphaFoldDB" id="A0A2M7IDY8"/>
<dbReference type="PANTHER" id="PTHR38459">
    <property type="entry name" value="PROPHAGE BACTOPRENOL-LINKED GLUCOSE TRANSLOCASE HOMOLOG"/>
    <property type="match status" value="1"/>
</dbReference>
<proteinExistence type="inferred from homology"/>
<comment type="caution">
    <text evidence="8">The sequence shown here is derived from an EMBL/GenBank/DDBJ whole genome shotgun (WGS) entry which is preliminary data.</text>
</comment>
<dbReference type="InterPro" id="IPR051401">
    <property type="entry name" value="GtrA_CellWall_Glycosyl"/>
</dbReference>
<feature type="domain" description="GtrA/DPMS transmembrane" evidence="7">
    <location>
        <begin position="11"/>
        <end position="138"/>
    </location>
</feature>
<evidence type="ECO:0000256" key="1">
    <source>
        <dbReference type="ARBA" id="ARBA00004141"/>
    </source>
</evidence>
<dbReference type="EMBL" id="PFGW01000025">
    <property type="protein sequence ID" value="PIW74715.1"/>
    <property type="molecule type" value="Genomic_DNA"/>
</dbReference>
<feature type="transmembrane region" description="Helical" evidence="6">
    <location>
        <begin position="80"/>
        <end position="106"/>
    </location>
</feature>
<organism evidence="8 9">
    <name type="scientific">Candidatus Portnoybacteria bacterium CG_4_8_14_3_um_filter_44_15</name>
    <dbReference type="NCBI Taxonomy" id="1974803"/>
    <lineage>
        <taxon>Bacteria</taxon>
        <taxon>Candidatus Portnoyibacteriota</taxon>
    </lineage>
</organism>
<evidence type="ECO:0000313" key="8">
    <source>
        <dbReference type="EMBL" id="PIW74715.1"/>
    </source>
</evidence>
<evidence type="ECO:0000256" key="3">
    <source>
        <dbReference type="ARBA" id="ARBA00022692"/>
    </source>
</evidence>
<evidence type="ECO:0000256" key="4">
    <source>
        <dbReference type="ARBA" id="ARBA00022989"/>
    </source>
</evidence>
<dbReference type="Proteomes" id="UP000231673">
    <property type="component" value="Unassembled WGS sequence"/>
</dbReference>
<dbReference type="PANTHER" id="PTHR38459:SF1">
    <property type="entry name" value="PROPHAGE BACTOPRENOL-LINKED GLUCOSE TRANSLOCASE HOMOLOG"/>
    <property type="match status" value="1"/>
</dbReference>
<feature type="transmembrane region" description="Helical" evidence="6">
    <location>
        <begin position="39"/>
        <end position="59"/>
    </location>
</feature>
<keyword evidence="4 6" id="KW-1133">Transmembrane helix</keyword>
<gene>
    <name evidence="8" type="ORF">CO003_01215</name>
</gene>
<evidence type="ECO:0000256" key="6">
    <source>
        <dbReference type="SAM" id="Phobius"/>
    </source>
</evidence>
<evidence type="ECO:0000259" key="7">
    <source>
        <dbReference type="Pfam" id="PF04138"/>
    </source>
</evidence>
<evidence type="ECO:0000256" key="2">
    <source>
        <dbReference type="ARBA" id="ARBA00009399"/>
    </source>
</evidence>
<reference evidence="9" key="1">
    <citation type="submission" date="2017-09" db="EMBL/GenBank/DDBJ databases">
        <title>Depth-based differentiation of microbial function through sediment-hosted aquifers and enrichment of novel symbionts in the deep terrestrial subsurface.</title>
        <authorList>
            <person name="Probst A.J."/>
            <person name="Ladd B."/>
            <person name="Jarett J.K."/>
            <person name="Geller-Mcgrath D.E."/>
            <person name="Sieber C.M.K."/>
            <person name="Emerson J.B."/>
            <person name="Anantharaman K."/>
            <person name="Thomas B.C."/>
            <person name="Malmstrom R."/>
            <person name="Stieglmeier M."/>
            <person name="Klingl A."/>
            <person name="Woyke T."/>
            <person name="Ryan C.M."/>
            <person name="Banfield J.F."/>
        </authorList>
    </citation>
    <scope>NUCLEOTIDE SEQUENCE [LARGE SCALE GENOMIC DNA]</scope>
</reference>
<dbReference type="GO" id="GO:0005886">
    <property type="term" value="C:plasma membrane"/>
    <property type="evidence" value="ECO:0007669"/>
    <property type="project" value="TreeGrafter"/>
</dbReference>
<dbReference type="Pfam" id="PF04138">
    <property type="entry name" value="GtrA_DPMS_TM"/>
    <property type="match status" value="1"/>
</dbReference>
<sequence>MFKQIFAQMFKFVVIGAFNTAIDFGILNLLMYLTETYGGGGIIPLNVISFSVAVTNSYFWNRFWTFRAKGSASGKEFGQFILVSLVGVAINTSVVFAITTFIPPVGGVGRELWANLAKVAATGLSLVWNFIGYKFIVFRR</sequence>
<keyword evidence="3 6" id="KW-0812">Transmembrane</keyword>